<evidence type="ECO:0000259" key="5">
    <source>
        <dbReference type="PROSITE" id="PS51294"/>
    </source>
</evidence>
<feature type="region of interest" description="Disordered" evidence="3">
    <location>
        <begin position="551"/>
        <end position="675"/>
    </location>
</feature>
<sequence>MSGKTKKNKKGIVSEEDISTLLQRYTATTVLTLLQEVAQFEGTKVDWNALVKKSKTGISNPREYQMLWRHLAYRHSLLDNLEDGALPLDDDSDLECEVEAFPDVPSEASAAAAACVKVLMASGLSRDLGHPNNAMVEAPLTINIPNGQSCRPTSEISQPTVMHGINITVPVSVQKQTQPAVNSSEGLDTNRPEGGTNPPRRKRKLWSEAEDMELIAAVRKVGEGNWANILRGEFKGDRTATQLSQRWSILRKKQSNLNLGANSGGLQLSEEQQATRHAINLALDPLAKNSVKNSCGGTTANNTLKNSVPPTATAETPLAQHQSQPILARSSSILPSVSAAKSHEEYPKDSPALRTNVGTILNGTSSDSVLSTTAAKTSPAQMQSQQCPIITKSSCAAPLGSATLKKPSIKADLSSDLVRAAAVAAGARIATQSDAASLLKAAQAKNAVRIMPTGGSLKKSSICGLAATPLSSHSAVASSTSHASLMKPSSSGTLTTPLPSTKSLSSKHMNAELPERQDAKHAEGKKISGSEDVEGELVKADEACALANESSELAKEGKEGVHLVKESDKALPDHEAEFKSQAVVAGSSHSSMKAEISGSDMADVNGDKGEESKNANAGDTKDLPVKEVEFQSTVQKNGVCQSISDQQTNMERMASDERDKTPMSVTKGEPRDGTS</sequence>
<dbReference type="InterPro" id="IPR009057">
    <property type="entry name" value="Homeodomain-like_sf"/>
</dbReference>
<dbReference type="PANTHER" id="PTHR47206">
    <property type="entry name" value="HOMEODOMAIN-LIKE SUPERFAMILY PROTEIN"/>
    <property type="match status" value="1"/>
</dbReference>
<feature type="region of interest" description="Disordered" evidence="3">
    <location>
        <begin position="481"/>
        <end position="534"/>
    </location>
</feature>
<dbReference type="AlphaFoldDB" id="A0A2P2JP57"/>
<protein>
    <submittedName>
        <fullName evidence="6">DNA binding protein</fullName>
    </submittedName>
</protein>
<feature type="compositionally biased region" description="Polar residues" evidence="3">
    <location>
        <begin position="175"/>
        <end position="187"/>
    </location>
</feature>
<feature type="compositionally biased region" description="Basic and acidic residues" evidence="3">
    <location>
        <begin position="509"/>
        <end position="529"/>
    </location>
</feature>
<dbReference type="SMART" id="SM00717">
    <property type="entry name" value="SANT"/>
    <property type="match status" value="1"/>
</dbReference>
<accession>A0A2P2JP57</accession>
<feature type="compositionally biased region" description="Basic and acidic residues" evidence="3">
    <location>
        <begin position="605"/>
        <end position="629"/>
    </location>
</feature>
<evidence type="ECO:0000313" key="6">
    <source>
        <dbReference type="EMBL" id="MBW95242.1"/>
    </source>
</evidence>
<dbReference type="Pfam" id="PF00249">
    <property type="entry name" value="Myb_DNA-binding"/>
    <property type="match status" value="1"/>
</dbReference>
<proteinExistence type="predicted"/>
<evidence type="ECO:0000256" key="2">
    <source>
        <dbReference type="ARBA" id="ARBA00023242"/>
    </source>
</evidence>
<feature type="compositionally biased region" description="Polar residues" evidence="3">
    <location>
        <begin position="630"/>
        <end position="650"/>
    </location>
</feature>
<dbReference type="PROSITE" id="PS50090">
    <property type="entry name" value="MYB_LIKE"/>
    <property type="match status" value="1"/>
</dbReference>
<dbReference type="Gene3D" id="1.10.10.60">
    <property type="entry name" value="Homeodomain-like"/>
    <property type="match status" value="1"/>
</dbReference>
<feature type="domain" description="Myb-like" evidence="4">
    <location>
        <begin position="198"/>
        <end position="251"/>
    </location>
</feature>
<feature type="compositionally biased region" description="Low complexity" evidence="3">
    <location>
        <begin position="481"/>
        <end position="507"/>
    </location>
</feature>
<feature type="region of interest" description="Disordered" evidence="3">
    <location>
        <begin position="175"/>
        <end position="203"/>
    </location>
</feature>
<feature type="compositionally biased region" description="Basic and acidic residues" evidence="3">
    <location>
        <begin position="552"/>
        <end position="578"/>
    </location>
</feature>
<dbReference type="CDD" id="cd11660">
    <property type="entry name" value="SANT_TRF"/>
    <property type="match status" value="1"/>
</dbReference>
<dbReference type="InterPro" id="IPR001005">
    <property type="entry name" value="SANT/Myb"/>
</dbReference>
<comment type="subcellular location">
    <subcellularLocation>
        <location evidence="1">Nucleus</location>
    </subcellularLocation>
</comment>
<dbReference type="PANTHER" id="PTHR47206:SF1">
    <property type="entry name" value="HOMEODOMAIN-LIKE SUPERFAMILY PROTEIN"/>
    <property type="match status" value="1"/>
</dbReference>
<feature type="region of interest" description="Disordered" evidence="3">
    <location>
        <begin position="298"/>
        <end position="325"/>
    </location>
</feature>
<evidence type="ECO:0000256" key="1">
    <source>
        <dbReference type="ARBA" id="ARBA00004123"/>
    </source>
</evidence>
<evidence type="ECO:0000256" key="3">
    <source>
        <dbReference type="SAM" id="MobiDB-lite"/>
    </source>
</evidence>
<reference evidence="6" key="1">
    <citation type="submission" date="2018-02" db="EMBL/GenBank/DDBJ databases">
        <title>Rhizophora mucronata_Transcriptome.</title>
        <authorList>
            <person name="Meera S.P."/>
            <person name="Sreeshan A."/>
            <person name="Augustine A."/>
        </authorList>
    </citation>
    <scope>NUCLEOTIDE SEQUENCE</scope>
    <source>
        <tissue evidence="6">Leaf</tissue>
    </source>
</reference>
<feature type="domain" description="HTH myb-type" evidence="5">
    <location>
        <begin position="199"/>
        <end position="255"/>
    </location>
</feature>
<dbReference type="EMBL" id="GGEC01014759">
    <property type="protein sequence ID" value="MBW95242.1"/>
    <property type="molecule type" value="Transcribed_RNA"/>
</dbReference>
<keyword evidence="2" id="KW-0539">Nucleus</keyword>
<evidence type="ECO:0000259" key="4">
    <source>
        <dbReference type="PROSITE" id="PS50090"/>
    </source>
</evidence>
<dbReference type="PROSITE" id="PS51294">
    <property type="entry name" value="HTH_MYB"/>
    <property type="match status" value="1"/>
</dbReference>
<name>A0A2P2JP57_RHIMU</name>
<dbReference type="InterPro" id="IPR017930">
    <property type="entry name" value="Myb_dom"/>
</dbReference>
<dbReference type="SUPFAM" id="SSF46689">
    <property type="entry name" value="Homeodomain-like"/>
    <property type="match status" value="1"/>
</dbReference>
<dbReference type="GO" id="GO:0005634">
    <property type="term" value="C:nucleus"/>
    <property type="evidence" value="ECO:0007669"/>
    <property type="project" value="UniProtKB-SubCell"/>
</dbReference>
<organism evidence="6">
    <name type="scientific">Rhizophora mucronata</name>
    <name type="common">Asiatic mangrove</name>
    <dbReference type="NCBI Taxonomy" id="61149"/>
    <lineage>
        <taxon>Eukaryota</taxon>
        <taxon>Viridiplantae</taxon>
        <taxon>Streptophyta</taxon>
        <taxon>Embryophyta</taxon>
        <taxon>Tracheophyta</taxon>
        <taxon>Spermatophyta</taxon>
        <taxon>Magnoliopsida</taxon>
        <taxon>eudicotyledons</taxon>
        <taxon>Gunneridae</taxon>
        <taxon>Pentapetalae</taxon>
        <taxon>rosids</taxon>
        <taxon>fabids</taxon>
        <taxon>Malpighiales</taxon>
        <taxon>Rhizophoraceae</taxon>
        <taxon>Rhizophora</taxon>
    </lineage>
</organism>